<dbReference type="FunFam" id="3.40.50.720:FF:000363">
    <property type="entry name" value="D-isomer specific 2-hydroxyacid dehydrogenase"/>
    <property type="match status" value="1"/>
</dbReference>
<dbReference type="GO" id="GO:0016616">
    <property type="term" value="F:oxidoreductase activity, acting on the CH-OH group of donors, NAD or NADP as acceptor"/>
    <property type="evidence" value="ECO:0007669"/>
    <property type="project" value="InterPro"/>
</dbReference>
<reference evidence="7" key="1">
    <citation type="submission" date="2022-10" db="EMBL/GenBank/DDBJ databases">
        <title>Description of Fervidibacillus gen. nov. in the family Fervidibacillaceae fam. nov. with two species, Fervidibacillus albus sp. nov., and Fervidibacillus halotolerans sp. nov., isolated from tidal flat sediments.</title>
        <authorList>
            <person name="Kwon K.K."/>
            <person name="Yang S.-H."/>
        </authorList>
    </citation>
    <scope>NUCLEOTIDE SEQUENCE</scope>
    <source>
        <strain evidence="7">JCM 19140</strain>
    </source>
</reference>
<protein>
    <submittedName>
        <fullName evidence="7">D-2-hydroxyacid dehydrogenase</fullName>
    </submittedName>
</protein>
<evidence type="ECO:0000259" key="5">
    <source>
        <dbReference type="Pfam" id="PF00389"/>
    </source>
</evidence>
<comment type="caution">
    <text evidence="7">The sequence shown here is derived from an EMBL/GenBank/DDBJ whole genome shotgun (WGS) entry which is preliminary data.</text>
</comment>
<dbReference type="InterPro" id="IPR006140">
    <property type="entry name" value="D-isomer_DH_NAD-bd"/>
</dbReference>
<keyword evidence="8" id="KW-1185">Reference proteome</keyword>
<keyword evidence="3" id="KW-0520">NAD</keyword>
<sequence length="316" mass="35720">MKIVASLYPAESLQKQVRAEFPDLSFSFYKGMKELGDEIETAEILMTYGEDLSDAIIEKAKALKWIMVMAAGVEKLPHEAIAKRNILVTNVRGVHKIPMGEFAIGYMLQYAKQSALFQTQQQEKIWNRNVTLRELYDHTLLVVGAGAIGSQIGKYAKVFGMKTIGINRSGNRVEEFDEVYPMEQLNEILPAADYIVSILPSTELTTGVFAKPQFSLMKNEAVFINMGRGSAVNEEDLIEALNNGELAHAFLDVFAQEPLPEDHPFWSSDKVTITPHLTGISRNYLKRGLEIFRRNLHMYLKGENKFENIIDVHRGY</sequence>
<accession>A0AAE3LTX2</accession>
<dbReference type="InterPro" id="IPR006139">
    <property type="entry name" value="D-isomer_2_OHA_DH_cat_dom"/>
</dbReference>
<dbReference type="Pfam" id="PF02826">
    <property type="entry name" value="2-Hacid_dh_C"/>
    <property type="match status" value="1"/>
</dbReference>
<keyword evidence="2 4" id="KW-0560">Oxidoreductase</keyword>
<dbReference type="Gene3D" id="3.40.50.720">
    <property type="entry name" value="NAD(P)-binding Rossmann-like Domain"/>
    <property type="match status" value="2"/>
</dbReference>
<dbReference type="Pfam" id="PF00389">
    <property type="entry name" value="2-Hacid_dh"/>
    <property type="match status" value="1"/>
</dbReference>
<evidence type="ECO:0000256" key="1">
    <source>
        <dbReference type="ARBA" id="ARBA00005854"/>
    </source>
</evidence>
<feature type="domain" description="D-isomer specific 2-hydroxyacid dehydrogenase catalytic" evidence="5">
    <location>
        <begin position="26"/>
        <end position="304"/>
    </location>
</feature>
<comment type="similarity">
    <text evidence="1 4">Belongs to the D-isomer specific 2-hydroxyacid dehydrogenase family.</text>
</comment>
<evidence type="ECO:0000256" key="4">
    <source>
        <dbReference type="RuleBase" id="RU003719"/>
    </source>
</evidence>
<dbReference type="AlphaFoldDB" id="A0AAE3LTX2"/>
<dbReference type="InterPro" id="IPR036291">
    <property type="entry name" value="NAD(P)-bd_dom_sf"/>
</dbReference>
<dbReference type="RefSeq" id="WP_263073955.1">
    <property type="nucleotide sequence ID" value="NZ_JAOUSF010000004.1"/>
</dbReference>
<evidence type="ECO:0000313" key="7">
    <source>
        <dbReference type="EMBL" id="MCU9614653.1"/>
    </source>
</evidence>
<evidence type="ECO:0000313" key="8">
    <source>
        <dbReference type="Proteomes" id="UP001209318"/>
    </source>
</evidence>
<organism evidence="7 8">
    <name type="scientific">Perspicuibacillus lycopersici</name>
    <dbReference type="NCBI Taxonomy" id="1325689"/>
    <lineage>
        <taxon>Bacteria</taxon>
        <taxon>Bacillati</taxon>
        <taxon>Bacillota</taxon>
        <taxon>Bacilli</taxon>
        <taxon>Bacillales</taxon>
        <taxon>Bacillaceae</taxon>
        <taxon>Perspicuibacillus</taxon>
    </lineage>
</organism>
<name>A0AAE3LTX2_9BACI</name>
<dbReference type="SUPFAM" id="SSF52283">
    <property type="entry name" value="Formate/glycerate dehydrogenase catalytic domain-like"/>
    <property type="match status" value="1"/>
</dbReference>
<gene>
    <name evidence="7" type="ORF">OEV98_14000</name>
</gene>
<proteinExistence type="inferred from homology"/>
<evidence type="ECO:0000259" key="6">
    <source>
        <dbReference type="Pfam" id="PF02826"/>
    </source>
</evidence>
<dbReference type="PANTHER" id="PTHR43333:SF1">
    <property type="entry name" value="D-ISOMER SPECIFIC 2-HYDROXYACID DEHYDROGENASE NAD-BINDING DOMAIN-CONTAINING PROTEIN"/>
    <property type="match status" value="1"/>
</dbReference>
<dbReference type="GO" id="GO:0051287">
    <property type="term" value="F:NAD binding"/>
    <property type="evidence" value="ECO:0007669"/>
    <property type="project" value="InterPro"/>
</dbReference>
<dbReference type="Proteomes" id="UP001209318">
    <property type="component" value="Unassembled WGS sequence"/>
</dbReference>
<feature type="domain" description="D-isomer specific 2-hydroxyacid dehydrogenase NAD-binding" evidence="6">
    <location>
        <begin position="104"/>
        <end position="277"/>
    </location>
</feature>
<evidence type="ECO:0000256" key="2">
    <source>
        <dbReference type="ARBA" id="ARBA00023002"/>
    </source>
</evidence>
<dbReference type="PANTHER" id="PTHR43333">
    <property type="entry name" value="2-HACID_DH_C DOMAIN-CONTAINING PROTEIN"/>
    <property type="match status" value="1"/>
</dbReference>
<dbReference type="SUPFAM" id="SSF51735">
    <property type="entry name" value="NAD(P)-binding Rossmann-fold domains"/>
    <property type="match status" value="1"/>
</dbReference>
<evidence type="ECO:0000256" key="3">
    <source>
        <dbReference type="ARBA" id="ARBA00023027"/>
    </source>
</evidence>
<dbReference type="EMBL" id="JAOUSF010000004">
    <property type="protein sequence ID" value="MCU9614653.1"/>
    <property type="molecule type" value="Genomic_DNA"/>
</dbReference>
<dbReference type="CDD" id="cd05300">
    <property type="entry name" value="2-Hacid_dh_1"/>
    <property type="match status" value="1"/>
</dbReference>